<organism evidence="2 3">
    <name type="scientific">Faecousia intestinalis</name>
    <dbReference type="NCBI Taxonomy" id="3133167"/>
    <lineage>
        <taxon>Bacteria</taxon>
        <taxon>Bacillati</taxon>
        <taxon>Bacillota</taxon>
        <taxon>Clostridia</taxon>
        <taxon>Eubacteriales</taxon>
        <taxon>Oscillospiraceae</taxon>
        <taxon>Faecousia</taxon>
    </lineage>
</organism>
<evidence type="ECO:0000313" key="2">
    <source>
        <dbReference type="EMBL" id="MEQ2512192.1"/>
    </source>
</evidence>
<evidence type="ECO:0000256" key="1">
    <source>
        <dbReference type="SAM" id="Phobius"/>
    </source>
</evidence>
<dbReference type="Pfam" id="PF04298">
    <property type="entry name" value="Zn_peptidase_2"/>
    <property type="match status" value="1"/>
</dbReference>
<feature type="transmembrane region" description="Helical" evidence="1">
    <location>
        <begin position="6"/>
        <end position="26"/>
    </location>
</feature>
<reference evidence="2 3" key="1">
    <citation type="submission" date="2024-03" db="EMBL/GenBank/DDBJ databases">
        <title>Human intestinal bacterial collection.</title>
        <authorList>
            <person name="Pauvert C."/>
            <person name="Hitch T.C.A."/>
            <person name="Clavel T."/>
        </authorList>
    </citation>
    <scope>NUCLEOTIDE SEQUENCE [LARGE SCALE GENOMIC DNA]</scope>
    <source>
        <strain evidence="2 3">CLA-AA-H192</strain>
    </source>
</reference>
<keyword evidence="3" id="KW-1185">Reference proteome</keyword>
<feature type="transmembrane region" description="Helical" evidence="1">
    <location>
        <begin position="150"/>
        <end position="171"/>
    </location>
</feature>
<keyword evidence="1" id="KW-0472">Membrane</keyword>
<keyword evidence="1" id="KW-1133">Transmembrane helix</keyword>
<protein>
    <submittedName>
        <fullName evidence="2">Zinc metallopeptidase</fullName>
    </submittedName>
</protein>
<feature type="transmembrane region" description="Helical" evidence="1">
    <location>
        <begin position="204"/>
        <end position="228"/>
    </location>
</feature>
<comment type="caution">
    <text evidence="2">The sequence shown here is derived from an EMBL/GenBank/DDBJ whole genome shotgun (WGS) entry which is preliminary data.</text>
</comment>
<proteinExistence type="predicted"/>
<dbReference type="PANTHER" id="PTHR36434">
    <property type="entry name" value="MEMBRANE PROTEASE YUGP-RELATED"/>
    <property type="match status" value="1"/>
</dbReference>
<name>A0ABV1GA06_9FIRM</name>
<gene>
    <name evidence="2" type="ORF">WMO66_13230</name>
</gene>
<accession>A0ABV1GA06</accession>
<evidence type="ECO:0000313" key="3">
    <source>
        <dbReference type="Proteomes" id="UP001491552"/>
    </source>
</evidence>
<dbReference type="EMBL" id="JBBMFF010000263">
    <property type="protein sequence ID" value="MEQ2512192.1"/>
    <property type="molecule type" value="Genomic_DNA"/>
</dbReference>
<dbReference type="InterPro" id="IPR007395">
    <property type="entry name" value="Zn_peptidase_2"/>
</dbReference>
<sequence length="238" mass="25919">MPFFYVDWYYIVLVLPAVILSLWASAHVKSTFRRYSQVRNARGMTGAEAAMAVLRAHGVTDVRVEHVSGDLTDHFDPKDHVIRLSDSVYNVATPAAVGVAAHEAGHAVQYARHYAPIYIRAAIVPVTNIGSRLSMPLIVLGLALSGLGQVFYYVALAGVACYGLCVVFQLVTLPTEFNASHRALRAIEESALLLPEEQTAAKRVLTAAALTYVAALSVTIMQFLRLLLIVAGGNRRRD</sequence>
<dbReference type="Proteomes" id="UP001491552">
    <property type="component" value="Unassembled WGS sequence"/>
</dbReference>
<dbReference type="RefSeq" id="WP_349136877.1">
    <property type="nucleotide sequence ID" value="NZ_JBBMFF010000263.1"/>
</dbReference>
<keyword evidence="1" id="KW-0812">Transmembrane</keyword>
<dbReference type="PANTHER" id="PTHR36434:SF1">
    <property type="entry name" value="MEMBRANE PROTEASE YUGP-RELATED"/>
    <property type="match status" value="1"/>
</dbReference>